<proteinExistence type="predicted"/>
<sequence length="435" mass="44111">MDDVPPTPIEASEAPPVSTVTTAAHQAADDAPRSSRRVTLAVLALAMGGFAIGTTEFVTMGLIREMADGVGVSIPSAGHVISAYAVGVVVGAPVLAYFGARWPRRALLVVLMLVFALFNVATALATSFEMLVVARFLDGLPHGAYFGVASLVAASLVPEGRKGRAVAAVMLGLSVANVVGVPAATWLGQHLGWRAAYWAVALLSLLTVALIVACVPSCPGDAEATGRRELAAFANPRVWVTLLAGAIGFGGMFAVFSYVAPTVTRVGGLGDGAVPVFLLAFGLGMVAGTWAAGRLADWSVSHSLVIGAFGMGLALLAFWLLSPTGWGLLPVAFTVTTLGSVLVVNLQLRLMDVAGDAQTLGAALNHASLNVANALGAWLGGLVIAAGAGYRAPALVGVGLSVAGVLVVLVANRMQAAHAARTAQRPAAHSSAVTS</sequence>
<feature type="transmembrane region" description="Helical" evidence="7">
    <location>
        <begin position="40"/>
        <end position="63"/>
    </location>
</feature>
<feature type="transmembrane region" description="Helical" evidence="7">
    <location>
        <begin position="140"/>
        <end position="158"/>
    </location>
</feature>
<evidence type="ECO:0000256" key="3">
    <source>
        <dbReference type="ARBA" id="ARBA00022692"/>
    </source>
</evidence>
<dbReference type="PROSITE" id="PS50850">
    <property type="entry name" value="MFS"/>
    <property type="match status" value="1"/>
</dbReference>
<feature type="domain" description="Major facilitator superfamily (MFS) profile" evidence="8">
    <location>
        <begin position="41"/>
        <end position="415"/>
    </location>
</feature>
<evidence type="ECO:0000256" key="4">
    <source>
        <dbReference type="ARBA" id="ARBA00022989"/>
    </source>
</evidence>
<evidence type="ECO:0000256" key="7">
    <source>
        <dbReference type="SAM" id="Phobius"/>
    </source>
</evidence>
<dbReference type="EMBL" id="BAABKG010000002">
    <property type="protein sequence ID" value="GAA5148019.1"/>
    <property type="molecule type" value="Genomic_DNA"/>
</dbReference>
<feature type="transmembrane region" description="Helical" evidence="7">
    <location>
        <begin position="394"/>
        <end position="411"/>
    </location>
</feature>
<dbReference type="InterPro" id="IPR050189">
    <property type="entry name" value="MFS_Efflux_Transporters"/>
</dbReference>
<comment type="subcellular location">
    <subcellularLocation>
        <location evidence="1">Cell membrane</location>
        <topology evidence="1">Multi-pass membrane protein</topology>
    </subcellularLocation>
</comment>
<name>A0ABP9PKC3_9ACTN</name>
<dbReference type="InterPro" id="IPR036259">
    <property type="entry name" value="MFS_trans_sf"/>
</dbReference>
<dbReference type="Pfam" id="PF07690">
    <property type="entry name" value="MFS_1"/>
    <property type="match status" value="1"/>
</dbReference>
<dbReference type="PANTHER" id="PTHR43124">
    <property type="entry name" value="PURINE EFFLUX PUMP PBUE"/>
    <property type="match status" value="1"/>
</dbReference>
<dbReference type="InterPro" id="IPR020846">
    <property type="entry name" value="MFS_dom"/>
</dbReference>
<keyword evidence="2" id="KW-1003">Cell membrane</keyword>
<dbReference type="PANTHER" id="PTHR43124:SF3">
    <property type="entry name" value="CHLORAMPHENICOL EFFLUX PUMP RV0191"/>
    <property type="match status" value="1"/>
</dbReference>
<feature type="transmembrane region" description="Helical" evidence="7">
    <location>
        <begin position="83"/>
        <end position="100"/>
    </location>
</feature>
<feature type="transmembrane region" description="Helical" evidence="7">
    <location>
        <begin position="107"/>
        <end position="128"/>
    </location>
</feature>
<evidence type="ECO:0000313" key="10">
    <source>
        <dbReference type="Proteomes" id="UP001500221"/>
    </source>
</evidence>
<dbReference type="Proteomes" id="UP001500221">
    <property type="component" value="Unassembled WGS sequence"/>
</dbReference>
<feature type="transmembrane region" description="Helical" evidence="7">
    <location>
        <begin position="304"/>
        <end position="321"/>
    </location>
</feature>
<accession>A0ABP9PKC3</accession>
<comment type="caution">
    <text evidence="9">The sequence shown here is derived from an EMBL/GenBank/DDBJ whole genome shotgun (WGS) entry which is preliminary data.</text>
</comment>
<organism evidence="9 10">
    <name type="scientific">Nocardioides marinquilinus</name>
    <dbReference type="NCBI Taxonomy" id="1210400"/>
    <lineage>
        <taxon>Bacteria</taxon>
        <taxon>Bacillati</taxon>
        <taxon>Actinomycetota</taxon>
        <taxon>Actinomycetes</taxon>
        <taxon>Propionibacteriales</taxon>
        <taxon>Nocardioidaceae</taxon>
        <taxon>Nocardioides</taxon>
    </lineage>
</organism>
<reference evidence="10" key="1">
    <citation type="journal article" date="2019" name="Int. J. Syst. Evol. Microbiol.">
        <title>The Global Catalogue of Microorganisms (GCM) 10K type strain sequencing project: providing services to taxonomists for standard genome sequencing and annotation.</title>
        <authorList>
            <consortium name="The Broad Institute Genomics Platform"/>
            <consortium name="The Broad Institute Genome Sequencing Center for Infectious Disease"/>
            <person name="Wu L."/>
            <person name="Ma J."/>
        </authorList>
    </citation>
    <scope>NUCLEOTIDE SEQUENCE [LARGE SCALE GENOMIC DNA]</scope>
    <source>
        <strain evidence="10">JCM 18459</strain>
    </source>
</reference>
<gene>
    <name evidence="9" type="ORF">GCM10023340_21300</name>
</gene>
<evidence type="ECO:0000313" key="9">
    <source>
        <dbReference type="EMBL" id="GAA5148019.1"/>
    </source>
</evidence>
<evidence type="ECO:0000259" key="8">
    <source>
        <dbReference type="PROSITE" id="PS50850"/>
    </source>
</evidence>
<feature type="transmembrane region" description="Helical" evidence="7">
    <location>
        <begin position="327"/>
        <end position="346"/>
    </location>
</feature>
<feature type="transmembrane region" description="Helical" evidence="7">
    <location>
        <begin position="195"/>
        <end position="218"/>
    </location>
</feature>
<dbReference type="CDD" id="cd17324">
    <property type="entry name" value="MFS_NepI_like"/>
    <property type="match status" value="1"/>
</dbReference>
<feature type="transmembrane region" description="Helical" evidence="7">
    <location>
        <begin position="238"/>
        <end position="260"/>
    </location>
</feature>
<evidence type="ECO:0000256" key="2">
    <source>
        <dbReference type="ARBA" id="ARBA00022475"/>
    </source>
</evidence>
<keyword evidence="3 7" id="KW-0812">Transmembrane</keyword>
<feature type="transmembrane region" description="Helical" evidence="7">
    <location>
        <begin position="165"/>
        <end position="189"/>
    </location>
</feature>
<dbReference type="InterPro" id="IPR011701">
    <property type="entry name" value="MFS"/>
</dbReference>
<keyword evidence="4 7" id="KW-1133">Transmembrane helix</keyword>
<evidence type="ECO:0000256" key="5">
    <source>
        <dbReference type="ARBA" id="ARBA00023136"/>
    </source>
</evidence>
<feature type="transmembrane region" description="Helical" evidence="7">
    <location>
        <begin position="367"/>
        <end position="388"/>
    </location>
</feature>
<dbReference type="SUPFAM" id="SSF103473">
    <property type="entry name" value="MFS general substrate transporter"/>
    <property type="match status" value="1"/>
</dbReference>
<evidence type="ECO:0000256" key="1">
    <source>
        <dbReference type="ARBA" id="ARBA00004651"/>
    </source>
</evidence>
<keyword evidence="5 7" id="KW-0472">Membrane</keyword>
<evidence type="ECO:0000256" key="6">
    <source>
        <dbReference type="SAM" id="MobiDB-lite"/>
    </source>
</evidence>
<dbReference type="Gene3D" id="1.20.1250.20">
    <property type="entry name" value="MFS general substrate transporter like domains"/>
    <property type="match status" value="1"/>
</dbReference>
<feature type="region of interest" description="Disordered" evidence="6">
    <location>
        <begin position="1"/>
        <end position="31"/>
    </location>
</feature>
<feature type="transmembrane region" description="Helical" evidence="7">
    <location>
        <begin position="272"/>
        <end position="292"/>
    </location>
</feature>
<protein>
    <submittedName>
        <fullName evidence="9">MFS transporter</fullName>
    </submittedName>
</protein>
<keyword evidence="10" id="KW-1185">Reference proteome</keyword>